<dbReference type="EMBL" id="JXTB01000429">
    <property type="protein sequence ID" value="PON40924.1"/>
    <property type="molecule type" value="Genomic_DNA"/>
</dbReference>
<organism evidence="2 3">
    <name type="scientific">Parasponia andersonii</name>
    <name type="common">Sponia andersonii</name>
    <dbReference type="NCBI Taxonomy" id="3476"/>
    <lineage>
        <taxon>Eukaryota</taxon>
        <taxon>Viridiplantae</taxon>
        <taxon>Streptophyta</taxon>
        <taxon>Embryophyta</taxon>
        <taxon>Tracheophyta</taxon>
        <taxon>Spermatophyta</taxon>
        <taxon>Magnoliopsida</taxon>
        <taxon>eudicotyledons</taxon>
        <taxon>Gunneridae</taxon>
        <taxon>Pentapetalae</taxon>
        <taxon>rosids</taxon>
        <taxon>fabids</taxon>
        <taxon>Rosales</taxon>
        <taxon>Cannabaceae</taxon>
        <taxon>Parasponia</taxon>
    </lineage>
</organism>
<dbReference type="PANTHER" id="PTHR47488">
    <property type="entry name" value="HEAVY METAL TRANSPORT/DETOXIFICATION SUPERFAMILY PROTEIN"/>
    <property type="match status" value="1"/>
</dbReference>
<sequence length="257" mass="28361">MEEIICKGGESIKSIEIKVAEKPKPKEPEKTNEKPKEPEKPKEKPKETEKPKPTPPASPSPDPCVTRWPPLAYPPFRTCCQECYEGRGGEPCNYGHVRPPVPTPRYPPKPVPVPTLTSAPDPCVAKYPPLAYPPFRTCCQECYEDRGGGPCHYGHISPPVPPPCCQPKPTPPAPLPAPAPNPTPTTVAKYPPSAYPAFGTCYQECYEGRGGGPCYYGRGYPPVPPPSYQYDGYYRRPVYMNRCDYFSEENSGACSIM</sequence>
<evidence type="ECO:0000313" key="2">
    <source>
        <dbReference type="EMBL" id="PON40924.1"/>
    </source>
</evidence>
<feature type="compositionally biased region" description="Pro residues" evidence="1">
    <location>
        <begin position="53"/>
        <end position="62"/>
    </location>
</feature>
<dbReference type="PANTHER" id="PTHR47488:SF7">
    <property type="entry name" value="HEAVY METAL TRANSPORT_DETOXIFICATION SUPERFAMILY PROTEIN"/>
    <property type="match status" value="1"/>
</dbReference>
<protein>
    <submittedName>
        <fullName evidence="2">Uncharacterized protein</fullName>
    </submittedName>
</protein>
<dbReference type="GO" id="GO:1900150">
    <property type="term" value="P:regulation of defense response to fungus"/>
    <property type="evidence" value="ECO:0007669"/>
    <property type="project" value="InterPro"/>
</dbReference>
<evidence type="ECO:0000256" key="1">
    <source>
        <dbReference type="SAM" id="MobiDB-lite"/>
    </source>
</evidence>
<accession>A0A2P5AWJ5</accession>
<dbReference type="AlphaFoldDB" id="A0A2P5AWJ5"/>
<evidence type="ECO:0000313" key="3">
    <source>
        <dbReference type="Proteomes" id="UP000237105"/>
    </source>
</evidence>
<feature type="compositionally biased region" description="Basic and acidic residues" evidence="1">
    <location>
        <begin position="13"/>
        <end position="52"/>
    </location>
</feature>
<dbReference type="OrthoDB" id="10549631at2759"/>
<keyword evidence="3" id="KW-1185">Reference proteome</keyword>
<name>A0A2P5AWJ5_PARAD</name>
<proteinExistence type="predicted"/>
<dbReference type="Proteomes" id="UP000237105">
    <property type="component" value="Unassembled WGS sequence"/>
</dbReference>
<reference evidence="3" key="1">
    <citation type="submission" date="2016-06" db="EMBL/GenBank/DDBJ databases">
        <title>Parallel loss of symbiosis genes in relatives of nitrogen-fixing non-legume Parasponia.</title>
        <authorList>
            <person name="Van Velzen R."/>
            <person name="Holmer R."/>
            <person name="Bu F."/>
            <person name="Rutten L."/>
            <person name="Van Zeijl A."/>
            <person name="Liu W."/>
            <person name="Santuari L."/>
            <person name="Cao Q."/>
            <person name="Sharma T."/>
            <person name="Shen D."/>
            <person name="Roswanjaya Y."/>
            <person name="Wardhani T."/>
            <person name="Kalhor M.S."/>
            <person name="Jansen J."/>
            <person name="Van den Hoogen J."/>
            <person name="Gungor B."/>
            <person name="Hartog M."/>
            <person name="Hontelez J."/>
            <person name="Verver J."/>
            <person name="Yang W.-C."/>
            <person name="Schijlen E."/>
            <person name="Repin R."/>
            <person name="Schilthuizen M."/>
            <person name="Schranz E."/>
            <person name="Heidstra R."/>
            <person name="Miyata K."/>
            <person name="Fedorova E."/>
            <person name="Kohlen W."/>
            <person name="Bisseling T."/>
            <person name="Smit S."/>
            <person name="Geurts R."/>
        </authorList>
    </citation>
    <scope>NUCLEOTIDE SEQUENCE [LARGE SCALE GENOMIC DNA]</scope>
    <source>
        <strain evidence="3">cv. WU1-14</strain>
    </source>
</reference>
<feature type="region of interest" description="Disordered" evidence="1">
    <location>
        <begin position="1"/>
        <end position="65"/>
    </location>
</feature>
<gene>
    <name evidence="2" type="ORF">PanWU01x14_293660</name>
</gene>
<dbReference type="InterPro" id="IPR044169">
    <property type="entry name" value="PI21"/>
</dbReference>
<comment type="caution">
    <text evidence="2">The sequence shown here is derived from an EMBL/GenBank/DDBJ whole genome shotgun (WGS) entry which is preliminary data.</text>
</comment>